<proteinExistence type="predicted"/>
<dbReference type="AlphaFoldDB" id="A0A4R6M6J0"/>
<evidence type="ECO:0000313" key="4">
    <source>
        <dbReference type="Proteomes" id="UP000294656"/>
    </source>
</evidence>
<sequence length="302" mass="34014">MNTLDTFSRPLYRYGDFVPRTSAADQIANNSAQPCQRMAIDQTAVAETQNGYVFGRLRVQFPTESVQREFNRIARLPGEKALDAASAKQLLSDDVNFDLAHDLDWILTVDGKDSYLVQARSDMELKQMIQSLVMTPGEIAYHVVTGVIGSDVSLTNGQTLPTLRCDFLMAFTFKEFINRIVQETGIEETLATDMFEKLLILSNNPGRELTDIALNYSMLNCMSVYQFAGQLAEHGSDSSKSYNFIDAFVVPAKLQGQKQLVDVIYKYKMRGSDQTILRACQIDVSHEYPYLTRPLEHYCPSP</sequence>
<feature type="domain" description="PatG C-terminal" evidence="2">
    <location>
        <begin position="189"/>
        <end position="298"/>
    </location>
</feature>
<evidence type="ECO:0000313" key="3">
    <source>
        <dbReference type="EMBL" id="TDO96716.1"/>
    </source>
</evidence>
<comment type="caution">
    <text evidence="3">The sequence shown here is derived from an EMBL/GenBank/DDBJ whole genome shotgun (WGS) entry which is preliminary data.</text>
</comment>
<dbReference type="RefSeq" id="WP_133504224.1">
    <property type="nucleotide sequence ID" value="NZ_SNXC01000013.1"/>
</dbReference>
<evidence type="ECO:0000259" key="1">
    <source>
        <dbReference type="Pfam" id="PF18047"/>
    </source>
</evidence>
<dbReference type="InterPro" id="IPR040483">
    <property type="entry name" value="PatG_dom"/>
</dbReference>
<dbReference type="Proteomes" id="UP000294656">
    <property type="component" value="Unassembled WGS sequence"/>
</dbReference>
<dbReference type="InterPro" id="IPR040636">
    <property type="entry name" value="PatG_C"/>
</dbReference>
<accession>A0A4R6M6J0</accession>
<reference evidence="3 4" key="1">
    <citation type="submission" date="2019-03" db="EMBL/GenBank/DDBJ databases">
        <title>Genomic Encyclopedia of Type Strains, Phase III (KMG-III): the genomes of soil and plant-associated and newly described type strains.</title>
        <authorList>
            <person name="Whitman W."/>
        </authorList>
    </citation>
    <scope>NUCLEOTIDE SEQUENCE [LARGE SCALE GENOMIC DNA]</scope>
    <source>
        <strain evidence="3 4">CECT 7378</strain>
    </source>
</reference>
<keyword evidence="4" id="KW-1185">Reference proteome</keyword>
<dbReference type="OrthoDB" id="4174481at2"/>
<organism evidence="3 4">
    <name type="scientific">Marinomonas balearica</name>
    <dbReference type="NCBI Taxonomy" id="491947"/>
    <lineage>
        <taxon>Bacteria</taxon>
        <taxon>Pseudomonadati</taxon>
        <taxon>Pseudomonadota</taxon>
        <taxon>Gammaproteobacteria</taxon>
        <taxon>Oceanospirillales</taxon>
        <taxon>Oceanospirillaceae</taxon>
        <taxon>Marinomonas</taxon>
    </lineage>
</organism>
<protein>
    <submittedName>
        <fullName evidence="3">Uncharacterized protein</fullName>
    </submittedName>
</protein>
<gene>
    <name evidence="3" type="ORF">DFP79_2481</name>
</gene>
<dbReference type="Pfam" id="PF18047">
    <property type="entry name" value="PatG_D"/>
    <property type="match status" value="1"/>
</dbReference>
<feature type="domain" description="PatG" evidence="1">
    <location>
        <begin position="52"/>
        <end position="135"/>
    </location>
</feature>
<name>A0A4R6M6J0_9GAMM</name>
<evidence type="ECO:0000259" key="2">
    <source>
        <dbReference type="Pfam" id="PF18065"/>
    </source>
</evidence>
<dbReference type="Pfam" id="PF18065">
    <property type="entry name" value="PatG_C"/>
    <property type="match status" value="1"/>
</dbReference>
<dbReference type="EMBL" id="SNXC01000013">
    <property type="protein sequence ID" value="TDO96716.1"/>
    <property type="molecule type" value="Genomic_DNA"/>
</dbReference>